<dbReference type="EMBL" id="RJVP01000003">
    <property type="protein sequence ID" value="ROH86399.1"/>
    <property type="molecule type" value="Genomic_DNA"/>
</dbReference>
<gene>
    <name evidence="2" type="ORF">ED236_07725</name>
</gene>
<dbReference type="InterPro" id="IPR036953">
    <property type="entry name" value="GreA/GreB_C_sf"/>
</dbReference>
<accession>A0A3N0V0S0</accession>
<dbReference type="InterPro" id="IPR001437">
    <property type="entry name" value="Tscrpt_elong_fac_GreA/B_C"/>
</dbReference>
<dbReference type="Pfam" id="PF01272">
    <property type="entry name" value="GreA_GreB"/>
    <property type="match status" value="1"/>
</dbReference>
<dbReference type="SUPFAM" id="SSF54534">
    <property type="entry name" value="FKBP-like"/>
    <property type="match status" value="1"/>
</dbReference>
<dbReference type="Proteomes" id="UP000275137">
    <property type="component" value="Unassembled WGS sequence"/>
</dbReference>
<dbReference type="PANTHER" id="PTHR30437:SF5">
    <property type="entry name" value="REGULATOR OF NUCLEOSIDE DIPHOSPHATE KINASE"/>
    <property type="match status" value="1"/>
</dbReference>
<dbReference type="PANTHER" id="PTHR30437">
    <property type="entry name" value="TRANSCRIPTION ELONGATION FACTOR GREA"/>
    <property type="match status" value="1"/>
</dbReference>
<keyword evidence="2" id="KW-0251">Elongation factor</keyword>
<sequence length="134" mass="14583">MNTTLSNTERMLTEIDYFRLSKLDKLSYPIELEDGLDAAEVVDSAEIPDDVVTMNSLFVIADDTTGHRTQLRLCYPGNAAPAQGNISVLSPAGASMLGLRCGAIASWRSLQGEVRFARIVELLFQPEAAGDYSL</sequence>
<dbReference type="GO" id="GO:0006354">
    <property type="term" value="P:DNA-templated transcription elongation"/>
    <property type="evidence" value="ECO:0007669"/>
    <property type="project" value="TreeGrafter"/>
</dbReference>
<evidence type="ECO:0000259" key="1">
    <source>
        <dbReference type="Pfam" id="PF01272"/>
    </source>
</evidence>
<dbReference type="GO" id="GO:0003677">
    <property type="term" value="F:DNA binding"/>
    <property type="evidence" value="ECO:0007669"/>
    <property type="project" value="InterPro"/>
</dbReference>
<dbReference type="GO" id="GO:0070063">
    <property type="term" value="F:RNA polymerase binding"/>
    <property type="evidence" value="ECO:0007669"/>
    <property type="project" value="InterPro"/>
</dbReference>
<proteinExistence type="predicted"/>
<keyword evidence="2" id="KW-0648">Protein biosynthesis</keyword>
<comment type="caution">
    <text evidence="2">The sequence shown here is derived from an EMBL/GenBank/DDBJ whole genome shotgun (WGS) entry which is preliminary data.</text>
</comment>
<dbReference type="GO" id="GO:0032784">
    <property type="term" value="P:regulation of DNA-templated transcription elongation"/>
    <property type="evidence" value="ECO:0007669"/>
    <property type="project" value="InterPro"/>
</dbReference>
<protein>
    <submittedName>
        <fullName evidence="2">Transcription elongation factor GreAB</fullName>
    </submittedName>
</protein>
<feature type="domain" description="Transcription elongation factor GreA/GreB C-terminal" evidence="1">
    <location>
        <begin position="48"/>
        <end position="116"/>
    </location>
</feature>
<reference evidence="2 3" key="1">
    <citation type="submission" date="2018-10" db="EMBL/GenBank/DDBJ databases">
        <authorList>
            <person name="Chen W.-M."/>
        </authorList>
    </citation>
    <scope>NUCLEOTIDE SEQUENCE [LARGE SCALE GENOMIC DNA]</scope>
    <source>
        <strain evidence="2 3">H-5</strain>
    </source>
</reference>
<organism evidence="2 3">
    <name type="scientific">Pseudomethylobacillus aquaticus</name>
    <dbReference type="NCBI Taxonomy" id="2676064"/>
    <lineage>
        <taxon>Bacteria</taxon>
        <taxon>Pseudomonadati</taxon>
        <taxon>Pseudomonadota</taxon>
        <taxon>Betaproteobacteria</taxon>
        <taxon>Nitrosomonadales</taxon>
        <taxon>Methylophilaceae</taxon>
        <taxon>Pseudomethylobacillus</taxon>
    </lineage>
</organism>
<name>A0A3N0V0S0_9PROT</name>
<evidence type="ECO:0000313" key="2">
    <source>
        <dbReference type="EMBL" id="ROH86399.1"/>
    </source>
</evidence>
<dbReference type="Gene3D" id="3.10.50.30">
    <property type="entry name" value="Transcription elongation factor, GreA/GreB, C-terminal domain"/>
    <property type="match status" value="1"/>
</dbReference>
<dbReference type="AlphaFoldDB" id="A0A3N0V0S0"/>
<evidence type="ECO:0000313" key="3">
    <source>
        <dbReference type="Proteomes" id="UP000275137"/>
    </source>
</evidence>
<dbReference type="GO" id="GO:0003746">
    <property type="term" value="F:translation elongation factor activity"/>
    <property type="evidence" value="ECO:0007669"/>
    <property type="project" value="UniProtKB-KW"/>
</dbReference>
<dbReference type="InterPro" id="IPR023459">
    <property type="entry name" value="Tscrpt_elong_fac_GreA/B_fam"/>
</dbReference>
<keyword evidence="3" id="KW-1185">Reference proteome</keyword>